<dbReference type="EMBL" id="PZPL01000001">
    <property type="protein sequence ID" value="PTL74074.1"/>
    <property type="molecule type" value="Genomic_DNA"/>
</dbReference>
<dbReference type="InterPro" id="IPR029063">
    <property type="entry name" value="SAM-dependent_MTases_sf"/>
</dbReference>
<comment type="function">
    <text evidence="6">Specifically methylates the N4 position of cytidine in position 1402 (C1402) of 16S rRNA.</text>
</comment>
<feature type="binding site" evidence="6">
    <location>
        <begin position="48"/>
        <end position="50"/>
    </location>
    <ligand>
        <name>S-adenosyl-L-methionine</name>
        <dbReference type="ChEBI" id="CHEBI:59789"/>
    </ligand>
</feature>
<dbReference type="AlphaFoldDB" id="A0A2T4UX08"/>
<evidence type="ECO:0000256" key="4">
    <source>
        <dbReference type="ARBA" id="ARBA00022679"/>
    </source>
</evidence>
<dbReference type="SUPFAM" id="SSF81799">
    <property type="entry name" value="Putative methyltransferase TM0872, insert domain"/>
    <property type="match status" value="1"/>
</dbReference>
<feature type="binding site" evidence="6">
    <location>
        <position position="115"/>
    </location>
    <ligand>
        <name>S-adenosyl-L-methionine</name>
        <dbReference type="ChEBI" id="CHEBI:59789"/>
    </ligand>
</feature>
<dbReference type="RefSeq" id="WP_107575322.1">
    <property type="nucleotide sequence ID" value="NZ_PZPL01000001.1"/>
</dbReference>
<dbReference type="GO" id="GO:0070475">
    <property type="term" value="P:rRNA base methylation"/>
    <property type="evidence" value="ECO:0007669"/>
    <property type="project" value="UniProtKB-UniRule"/>
</dbReference>
<dbReference type="GO" id="GO:0005737">
    <property type="term" value="C:cytoplasm"/>
    <property type="evidence" value="ECO:0007669"/>
    <property type="project" value="UniProtKB-SubCell"/>
</dbReference>
<organism evidence="7 8">
    <name type="scientific">Rathayibacter caricis DSM 15933</name>
    <dbReference type="NCBI Taxonomy" id="1328867"/>
    <lineage>
        <taxon>Bacteria</taxon>
        <taxon>Bacillati</taxon>
        <taxon>Actinomycetota</taxon>
        <taxon>Actinomycetes</taxon>
        <taxon>Micrococcales</taxon>
        <taxon>Microbacteriaceae</taxon>
        <taxon>Rathayibacter</taxon>
    </lineage>
</organism>
<keyword evidence="5 6" id="KW-0949">S-adenosyl-L-methionine</keyword>
<reference evidence="7 8" key="1">
    <citation type="submission" date="2018-03" db="EMBL/GenBank/DDBJ databases">
        <title>Bacteriophage NCPPB3778 and a type I-E CRISPR drive the evolution of the US Biological Select Agent, Rathayibacter toxicus.</title>
        <authorList>
            <person name="Davis E.W.II."/>
            <person name="Tabima J.F."/>
            <person name="Weisberg A.J."/>
            <person name="Dantas Lopes L."/>
            <person name="Wiseman M.S."/>
            <person name="Wiseman M.S."/>
            <person name="Pupko T."/>
            <person name="Belcher M.S."/>
            <person name="Sechler A.J."/>
            <person name="Tancos M.A."/>
            <person name="Schroeder B.K."/>
            <person name="Murray T.D."/>
            <person name="Luster D.G."/>
            <person name="Schneider W.L."/>
            <person name="Rogers E."/>
            <person name="Andreote F.D."/>
            <person name="Grunwald N.J."/>
            <person name="Putnam M.L."/>
            <person name="Chang J.H."/>
        </authorList>
    </citation>
    <scope>NUCLEOTIDE SEQUENCE [LARGE SCALE GENOMIC DNA]</scope>
    <source>
        <strain evidence="7 8">DSM 15933</strain>
    </source>
</reference>
<feature type="binding site" evidence="6">
    <location>
        <position position="122"/>
    </location>
    <ligand>
        <name>S-adenosyl-L-methionine</name>
        <dbReference type="ChEBI" id="CHEBI:59789"/>
    </ligand>
</feature>
<comment type="similarity">
    <text evidence="1 6">Belongs to the methyltransferase superfamily. RsmH family.</text>
</comment>
<evidence type="ECO:0000256" key="5">
    <source>
        <dbReference type="ARBA" id="ARBA00022691"/>
    </source>
</evidence>
<feature type="binding site" evidence="6">
    <location>
        <position position="94"/>
    </location>
    <ligand>
        <name>S-adenosyl-L-methionine</name>
        <dbReference type="ChEBI" id="CHEBI:59789"/>
    </ligand>
</feature>
<evidence type="ECO:0000256" key="1">
    <source>
        <dbReference type="ARBA" id="ARBA00010396"/>
    </source>
</evidence>
<dbReference type="EC" id="2.1.1.199" evidence="6"/>
<dbReference type="InterPro" id="IPR023397">
    <property type="entry name" value="SAM-dep_MeTrfase_MraW_recog"/>
</dbReference>
<dbReference type="Proteomes" id="UP000241085">
    <property type="component" value="Unassembled WGS sequence"/>
</dbReference>
<dbReference type="NCBIfam" id="TIGR00006">
    <property type="entry name" value="16S rRNA (cytosine(1402)-N(4))-methyltransferase RsmH"/>
    <property type="match status" value="1"/>
</dbReference>
<dbReference type="PANTHER" id="PTHR11265">
    <property type="entry name" value="S-ADENOSYL-METHYLTRANSFERASE MRAW"/>
    <property type="match status" value="1"/>
</dbReference>
<name>A0A2T4UX08_9MICO</name>
<dbReference type="SUPFAM" id="SSF53335">
    <property type="entry name" value="S-adenosyl-L-methionine-dependent methyltransferases"/>
    <property type="match status" value="1"/>
</dbReference>
<dbReference type="PANTHER" id="PTHR11265:SF0">
    <property type="entry name" value="12S RRNA N4-METHYLCYTIDINE METHYLTRANSFERASE"/>
    <property type="match status" value="1"/>
</dbReference>
<keyword evidence="3 6" id="KW-0489">Methyltransferase</keyword>
<dbReference type="HAMAP" id="MF_01007">
    <property type="entry name" value="16SrRNA_methyltr_H"/>
    <property type="match status" value="1"/>
</dbReference>
<evidence type="ECO:0000256" key="3">
    <source>
        <dbReference type="ARBA" id="ARBA00022603"/>
    </source>
</evidence>
<proteinExistence type="inferred from homology"/>
<keyword evidence="6" id="KW-0963">Cytoplasm</keyword>
<protein>
    <recommendedName>
        <fullName evidence="6">Ribosomal RNA small subunit methyltransferase H</fullName>
        <ecNumber evidence="6">2.1.1.199</ecNumber>
    </recommendedName>
    <alternativeName>
        <fullName evidence="6">16S rRNA m(4)C1402 methyltransferase</fullName>
    </alternativeName>
    <alternativeName>
        <fullName evidence="6">rRNA (cytosine-N(4)-)-methyltransferase RsmH</fullName>
    </alternativeName>
</protein>
<keyword evidence="2 6" id="KW-0698">rRNA processing</keyword>
<feature type="binding site" evidence="6">
    <location>
        <position position="67"/>
    </location>
    <ligand>
        <name>S-adenosyl-L-methionine</name>
        <dbReference type="ChEBI" id="CHEBI:59789"/>
    </ligand>
</feature>
<comment type="catalytic activity">
    <reaction evidence="6">
        <text>cytidine(1402) in 16S rRNA + S-adenosyl-L-methionine = N(4)-methylcytidine(1402) in 16S rRNA + S-adenosyl-L-homocysteine + H(+)</text>
        <dbReference type="Rhea" id="RHEA:42928"/>
        <dbReference type="Rhea" id="RHEA-COMP:10286"/>
        <dbReference type="Rhea" id="RHEA-COMP:10287"/>
        <dbReference type="ChEBI" id="CHEBI:15378"/>
        <dbReference type="ChEBI" id="CHEBI:57856"/>
        <dbReference type="ChEBI" id="CHEBI:59789"/>
        <dbReference type="ChEBI" id="CHEBI:74506"/>
        <dbReference type="ChEBI" id="CHEBI:82748"/>
        <dbReference type="EC" id="2.1.1.199"/>
    </reaction>
</comment>
<dbReference type="Gene3D" id="3.40.50.150">
    <property type="entry name" value="Vaccinia Virus protein VP39"/>
    <property type="match status" value="1"/>
</dbReference>
<evidence type="ECO:0000256" key="2">
    <source>
        <dbReference type="ARBA" id="ARBA00022552"/>
    </source>
</evidence>
<gene>
    <name evidence="6" type="primary">rsmH</name>
    <name evidence="7" type="ORF">C1I63_15320</name>
</gene>
<dbReference type="GO" id="GO:0071424">
    <property type="term" value="F:rRNA (cytosine-N4-)-methyltransferase activity"/>
    <property type="evidence" value="ECO:0007669"/>
    <property type="project" value="UniProtKB-UniRule"/>
</dbReference>
<dbReference type="InterPro" id="IPR002903">
    <property type="entry name" value="RsmH"/>
</dbReference>
<dbReference type="Gene3D" id="1.10.150.170">
    <property type="entry name" value="Putative methyltransferase TM0872, insert domain"/>
    <property type="match status" value="1"/>
</dbReference>
<comment type="caution">
    <text evidence="7">The sequence shown here is derived from an EMBL/GenBank/DDBJ whole genome shotgun (WGS) entry which is preliminary data.</text>
</comment>
<evidence type="ECO:0000313" key="8">
    <source>
        <dbReference type="Proteomes" id="UP000241085"/>
    </source>
</evidence>
<keyword evidence="8" id="KW-1185">Reference proteome</keyword>
<evidence type="ECO:0000313" key="7">
    <source>
        <dbReference type="EMBL" id="PTL74074.1"/>
    </source>
</evidence>
<dbReference type="PIRSF" id="PIRSF004486">
    <property type="entry name" value="MraW"/>
    <property type="match status" value="1"/>
</dbReference>
<dbReference type="Pfam" id="PF01795">
    <property type="entry name" value="Methyltransf_5"/>
    <property type="match status" value="1"/>
</dbReference>
<comment type="subcellular location">
    <subcellularLocation>
        <location evidence="6">Cytoplasm</location>
    </subcellularLocation>
</comment>
<sequence length="327" mass="36208">MADDTEKKQVRPTEERHLPVLLERCVELLAPAIERDGAVLVDATLGMGGHSLALLERFPGLHLVGLDRDPEALALAGERLSAHSSRIDLVHAVYDELPEVLDELGIDEIDGALFDLGVSSLQLDETERGFSYSKDAPLDMRMDATAPLTAETILAEYDESALRRIFHEYGEERLAQRYAKRIVEARREAPIVRSGRLVEIIQAATPVAIQRNGHPAKRVFQALRIEVNQELSVLERAIPAALDRVAVGGRIVVEAYQSLEDRIVKRALQAASSSTAPAGLPMELPEHRPEFRLVLRGAELASDEEKARNPRATPVRLRAAERIRRTA</sequence>
<accession>A0A2T4UX08</accession>
<evidence type="ECO:0000256" key="6">
    <source>
        <dbReference type="HAMAP-Rule" id="MF_01007"/>
    </source>
</evidence>
<keyword evidence="4 6" id="KW-0808">Transferase</keyword>